<name>A0ABP2XJN9_9NEIS</name>
<protein>
    <submittedName>
        <fullName evidence="2">Uncharacterized protein</fullName>
    </submittedName>
</protein>
<gene>
    <name evidence="2" type="ORF">O166_12175</name>
</gene>
<reference evidence="2 3" key="1">
    <citation type="journal article" date="2013" name="Genome Announc.">
        <title>Genome Sequence of the Pigment-Producing Bacterium Pseudogulbenkiania ferrooxidans, Isolated from Loktak Lake.</title>
        <authorList>
            <person name="Puranik S."/>
            <person name="Talkal R."/>
            <person name="Qureshi A."/>
            <person name="Khardenavis A."/>
            <person name="Kapley A."/>
            <person name="Purohit H.J."/>
        </authorList>
    </citation>
    <scope>NUCLEOTIDE SEQUENCE [LARGE SCALE GENOMIC DNA]</scope>
    <source>
        <strain evidence="2 3">EGD-HP2</strain>
    </source>
</reference>
<comment type="caution">
    <text evidence="2">The sequence shown here is derived from an EMBL/GenBank/DDBJ whole genome shotgun (WGS) entry which is preliminary data.</text>
</comment>
<sequence length="44" mass="5142">MLAFQEETKNVRRRRTAYPRTLRPPDCGSASRSGFRLYLKSMPP</sequence>
<accession>A0ABP2XJN9</accession>
<evidence type="ECO:0000313" key="3">
    <source>
        <dbReference type="Proteomes" id="UP000016426"/>
    </source>
</evidence>
<proteinExistence type="predicted"/>
<evidence type="ECO:0000313" key="2">
    <source>
        <dbReference type="EMBL" id="ERE03820.1"/>
    </source>
</evidence>
<dbReference type="EMBL" id="AVPH01000261">
    <property type="protein sequence ID" value="ERE03820.1"/>
    <property type="molecule type" value="Genomic_DNA"/>
</dbReference>
<organism evidence="2 3">
    <name type="scientific">Pseudogulbenkiania ferrooxidans EGD-HP2</name>
    <dbReference type="NCBI Taxonomy" id="1388764"/>
    <lineage>
        <taxon>Bacteria</taxon>
        <taxon>Pseudomonadati</taxon>
        <taxon>Pseudomonadota</taxon>
        <taxon>Betaproteobacteria</taxon>
        <taxon>Neisseriales</taxon>
        <taxon>Chromobacteriaceae</taxon>
        <taxon>Pseudogulbenkiania</taxon>
    </lineage>
</organism>
<evidence type="ECO:0000256" key="1">
    <source>
        <dbReference type="SAM" id="MobiDB-lite"/>
    </source>
</evidence>
<feature type="region of interest" description="Disordered" evidence="1">
    <location>
        <begin position="1"/>
        <end position="31"/>
    </location>
</feature>
<dbReference type="Proteomes" id="UP000016426">
    <property type="component" value="Unassembled WGS sequence"/>
</dbReference>
<keyword evidence="3" id="KW-1185">Reference proteome</keyword>
<feature type="compositionally biased region" description="Basic and acidic residues" evidence="1">
    <location>
        <begin position="1"/>
        <end position="10"/>
    </location>
</feature>